<keyword evidence="7" id="KW-0255">Endonuclease</keyword>
<dbReference type="InterPro" id="IPR013408">
    <property type="entry name" value="Cas10/Csm1"/>
</dbReference>
<feature type="region of interest" description="Disordered" evidence="13">
    <location>
        <begin position="97"/>
        <end position="116"/>
    </location>
</feature>
<dbReference type="InterPro" id="IPR052117">
    <property type="entry name" value="Cas10/Csm1_subtype-III-A"/>
</dbReference>
<dbReference type="InterPro" id="IPR043128">
    <property type="entry name" value="Rev_trsase/Diguanyl_cyclase"/>
</dbReference>
<dbReference type="PANTHER" id="PTHR36528:SF1">
    <property type="entry name" value="CRISPR SYSTEM SINGLE-STRAND-SPECIFIC DEOXYRIBONUCLEASE CAS10_CSM1 (SUBTYPE III-A)"/>
    <property type="match status" value="1"/>
</dbReference>
<accession>A0A1G7INI2</accession>
<dbReference type="RefSeq" id="WP_093008088.1">
    <property type="nucleotide sequence ID" value="NZ_FNBC01000027.1"/>
</dbReference>
<evidence type="ECO:0000256" key="8">
    <source>
        <dbReference type="ARBA" id="ARBA00022801"/>
    </source>
</evidence>
<evidence type="ECO:0000256" key="11">
    <source>
        <dbReference type="ARBA" id="ARBA00023118"/>
    </source>
</evidence>
<dbReference type="GO" id="GO:0004519">
    <property type="term" value="F:endonuclease activity"/>
    <property type="evidence" value="ECO:0007669"/>
    <property type="project" value="UniProtKB-KW"/>
</dbReference>
<sequence length="805" mass="90156">MPGDGLSVALAGLLHDVGKLYSRAFWGERDERVPDRTHTAYTAHFVREHAGLFRGAGLDPDWLAQTASRHHEGWRDRPQYRPETPEAWCVALADTHASKEREEGEGGGSPPEVPLYPPFRRLLLGGEEGREGGYSPVRAGGRVGLEAGGLYPEERPNVSKDVYKRLLERLEGRLSEMARLRLTKEALLLNLALAFQETLSLVPSDTQSEPDVSLYDHLRLTAAIAHALWLFHGESPSAQDLRQDGGKFLLAVGDMGGIQGHIYRIAGAEAGVGGIAKRLRARSLEVSLAAEAMALGLLRRLGLTPLNRILGAGGKFYLLLPNTLEARAALEEAREAWGRWALKRGGSLVPHLAWVAFRGEDFRDFAALLGRLHGALAREKLRPFAFLAATGEVLGAPLRPCAACGLEPAQRDEPGSLCPDCEREAALGARLPQSDRVGFFLEEAPRPHLGFPGLKVGLGGPLEGAFHLFRARLDFVPWPHPSEAKPLLGHLPRVEHALKAKGWSLEAYRAWAEEEGLLEDEEVHPGKVLTFAELAALSEGAPYLGALMLDADRMGEAFATGFRREGRDLATPSRLAALSRTLEVFFTTEVLTLLEEPRRYRERLGWDDLEAQRKEARYPLLYSVYSGGDDLFLLGPWDALLDFALDLEKLYRLFTRHPRLTLSGGFLLAHPSLPVPELARLLAEAEGRAKAEGRGRLFLFGQAVPWEVLGDLRAWAEGLRRDLREERVSRAQVYRWLLLWRRFSPLEDPGERMRYKPLLVYALRRVREWDEEAWKRYLKLLDHQDPAWAYLPVWVQWALYRERRV</sequence>
<dbReference type="Gene3D" id="3.30.70.270">
    <property type="match status" value="1"/>
</dbReference>
<evidence type="ECO:0000256" key="1">
    <source>
        <dbReference type="ARBA" id="ARBA00001968"/>
    </source>
</evidence>
<dbReference type="EMBL" id="FNBC01000027">
    <property type="protein sequence ID" value="SDF14138.1"/>
    <property type="molecule type" value="Genomic_DNA"/>
</dbReference>
<evidence type="ECO:0000256" key="13">
    <source>
        <dbReference type="SAM" id="MobiDB-lite"/>
    </source>
</evidence>
<dbReference type="GO" id="GO:0004527">
    <property type="term" value="F:exonuclease activity"/>
    <property type="evidence" value="ECO:0007669"/>
    <property type="project" value="UniProtKB-KW"/>
</dbReference>
<dbReference type="GO" id="GO:0005524">
    <property type="term" value="F:ATP binding"/>
    <property type="evidence" value="ECO:0007669"/>
    <property type="project" value="UniProtKB-KW"/>
</dbReference>
<keyword evidence="11" id="KW-0051">Antiviral defense</keyword>
<protein>
    <recommendedName>
        <fullName evidence="3">CRISPR system single-strand-specific deoxyribonuclease Cas10/Csm1 (subtype III-A)</fullName>
    </recommendedName>
    <alternativeName>
        <fullName evidence="12">Cyclic oligoadenylate synthase</fullName>
    </alternativeName>
</protein>
<dbReference type="Pfam" id="PF18211">
    <property type="entry name" value="Csm1_B"/>
    <property type="match status" value="1"/>
</dbReference>
<comment type="similarity">
    <text evidence="2">Belongs to the CRISPR-associated Cas10/Csm1 family.</text>
</comment>
<dbReference type="AlphaFoldDB" id="A0A1G7INI2"/>
<dbReference type="GO" id="GO:0051607">
    <property type="term" value="P:defense response to virus"/>
    <property type="evidence" value="ECO:0007669"/>
    <property type="project" value="UniProtKB-KW"/>
</dbReference>
<dbReference type="GO" id="GO:0016740">
    <property type="term" value="F:transferase activity"/>
    <property type="evidence" value="ECO:0007669"/>
    <property type="project" value="UniProtKB-KW"/>
</dbReference>
<reference evidence="16" key="1">
    <citation type="submission" date="2016-10" db="EMBL/GenBank/DDBJ databases">
        <authorList>
            <person name="Varghese N."/>
            <person name="Submissions S."/>
        </authorList>
    </citation>
    <scope>NUCLEOTIDE SEQUENCE [LARGE SCALE GENOMIC DNA]</scope>
    <source>
        <strain evidence="16">CGMCC 1.6992</strain>
    </source>
</reference>
<dbReference type="SUPFAM" id="SSF109604">
    <property type="entry name" value="HD-domain/PDEase-like"/>
    <property type="match status" value="1"/>
</dbReference>
<keyword evidence="4" id="KW-0808">Transferase</keyword>
<keyword evidence="8" id="KW-0378">Hydrolase</keyword>
<dbReference type="PROSITE" id="PS50887">
    <property type="entry name" value="GGDEF"/>
    <property type="match status" value="1"/>
</dbReference>
<gene>
    <name evidence="15" type="ORF">SAMN04488243_12729</name>
</gene>
<name>A0A1G7INI2_9DEIN</name>
<organism evidence="15 16">
    <name type="scientific">Thermus arciformis</name>
    <dbReference type="NCBI Taxonomy" id="482827"/>
    <lineage>
        <taxon>Bacteria</taxon>
        <taxon>Thermotogati</taxon>
        <taxon>Deinococcota</taxon>
        <taxon>Deinococci</taxon>
        <taxon>Thermales</taxon>
        <taxon>Thermaceae</taxon>
        <taxon>Thermus</taxon>
    </lineage>
</organism>
<feature type="domain" description="GGDEF" evidence="14">
    <location>
        <begin position="542"/>
        <end position="702"/>
    </location>
</feature>
<dbReference type="PANTHER" id="PTHR36528">
    <property type="entry name" value="CRISPR SYSTEM SINGLE-STRAND-SPECIFIC DEOXYRIBONUCLEASE CAS10/CSM1 (SUBTYPE III-A)"/>
    <property type="match status" value="1"/>
</dbReference>
<keyword evidence="9" id="KW-0269">Exonuclease</keyword>
<dbReference type="STRING" id="482827.SAMN04488243_12729"/>
<evidence type="ECO:0000256" key="4">
    <source>
        <dbReference type="ARBA" id="ARBA00022679"/>
    </source>
</evidence>
<dbReference type="Proteomes" id="UP000199446">
    <property type="component" value="Unassembled WGS sequence"/>
</dbReference>
<comment type="cofactor">
    <cofactor evidence="1">
        <name>a divalent metal cation</name>
        <dbReference type="ChEBI" id="CHEBI:60240"/>
    </cofactor>
</comment>
<dbReference type="OrthoDB" id="9768769at2"/>
<evidence type="ECO:0000256" key="9">
    <source>
        <dbReference type="ARBA" id="ARBA00022839"/>
    </source>
</evidence>
<evidence type="ECO:0000313" key="16">
    <source>
        <dbReference type="Proteomes" id="UP000199446"/>
    </source>
</evidence>
<evidence type="ECO:0000313" key="15">
    <source>
        <dbReference type="EMBL" id="SDF14138.1"/>
    </source>
</evidence>
<dbReference type="InterPro" id="IPR041062">
    <property type="entry name" value="Csm1_B"/>
</dbReference>
<dbReference type="InterPro" id="IPR000160">
    <property type="entry name" value="GGDEF_dom"/>
</dbReference>
<dbReference type="Pfam" id="PF22335">
    <property type="entry name" value="Cas10-Cmr2_palm2"/>
    <property type="match status" value="1"/>
</dbReference>
<evidence type="ECO:0000259" key="14">
    <source>
        <dbReference type="PROSITE" id="PS50887"/>
    </source>
</evidence>
<evidence type="ECO:0000256" key="3">
    <source>
        <dbReference type="ARBA" id="ARBA00014333"/>
    </source>
</evidence>
<keyword evidence="5" id="KW-0540">Nuclease</keyword>
<evidence type="ECO:0000256" key="6">
    <source>
        <dbReference type="ARBA" id="ARBA00022741"/>
    </source>
</evidence>
<evidence type="ECO:0000256" key="7">
    <source>
        <dbReference type="ARBA" id="ARBA00022759"/>
    </source>
</evidence>
<evidence type="ECO:0000256" key="2">
    <source>
        <dbReference type="ARBA" id="ARBA00005700"/>
    </source>
</evidence>
<keyword evidence="6" id="KW-0547">Nucleotide-binding</keyword>
<evidence type="ECO:0000256" key="5">
    <source>
        <dbReference type="ARBA" id="ARBA00022722"/>
    </source>
</evidence>
<dbReference type="NCBIfam" id="TIGR02578">
    <property type="entry name" value="cas_TM1811_Csm1"/>
    <property type="match status" value="1"/>
</dbReference>
<proteinExistence type="inferred from homology"/>
<dbReference type="Pfam" id="PF01966">
    <property type="entry name" value="HD"/>
    <property type="match status" value="1"/>
</dbReference>
<dbReference type="InterPro" id="IPR054767">
    <property type="entry name" value="Cas10-Cmr2_palm2"/>
</dbReference>
<dbReference type="CDD" id="cd09680">
    <property type="entry name" value="Cas10_III"/>
    <property type="match status" value="1"/>
</dbReference>
<keyword evidence="10" id="KW-0067">ATP-binding</keyword>
<evidence type="ECO:0000256" key="12">
    <source>
        <dbReference type="ARBA" id="ARBA00032922"/>
    </source>
</evidence>
<dbReference type="Gene3D" id="1.10.3210.10">
    <property type="entry name" value="Hypothetical protein af1432"/>
    <property type="match status" value="1"/>
</dbReference>
<keyword evidence="16" id="KW-1185">Reference proteome</keyword>
<evidence type="ECO:0000256" key="10">
    <source>
        <dbReference type="ARBA" id="ARBA00022840"/>
    </source>
</evidence>
<dbReference type="InterPro" id="IPR006674">
    <property type="entry name" value="HD_domain"/>
</dbReference>